<proteinExistence type="predicted"/>
<evidence type="ECO:0000313" key="2">
    <source>
        <dbReference type="WBParaSite" id="ACRNAN_scaffold15609.g11063.t1"/>
    </source>
</evidence>
<dbReference type="AlphaFoldDB" id="A0A914CZA9"/>
<protein>
    <submittedName>
        <fullName evidence="2">Uncharacterized protein</fullName>
    </submittedName>
</protein>
<dbReference type="Proteomes" id="UP000887540">
    <property type="component" value="Unplaced"/>
</dbReference>
<organism evidence="1 2">
    <name type="scientific">Acrobeloides nanus</name>
    <dbReference type="NCBI Taxonomy" id="290746"/>
    <lineage>
        <taxon>Eukaryota</taxon>
        <taxon>Metazoa</taxon>
        <taxon>Ecdysozoa</taxon>
        <taxon>Nematoda</taxon>
        <taxon>Chromadorea</taxon>
        <taxon>Rhabditida</taxon>
        <taxon>Tylenchina</taxon>
        <taxon>Cephalobomorpha</taxon>
        <taxon>Cephaloboidea</taxon>
        <taxon>Cephalobidae</taxon>
        <taxon>Acrobeloides</taxon>
    </lineage>
</organism>
<name>A0A914CZA9_9BILA</name>
<sequence length="105" mass="12016">MFRGCCKELDLPSIVNLGDLWTNNVLWQKTEDGSLPTEIAAFIDFQIAFEGMLLLVFTQKPTGMNETEMAIHEAKSEKLILRAKFAMEDAVKILERLKPEWLTQN</sequence>
<keyword evidence="1" id="KW-1185">Reference proteome</keyword>
<dbReference type="WBParaSite" id="ACRNAN_scaffold15609.g11063.t1">
    <property type="protein sequence ID" value="ACRNAN_scaffold15609.g11063.t1"/>
    <property type="gene ID" value="ACRNAN_scaffold15609.g11063"/>
</dbReference>
<reference evidence="2" key="1">
    <citation type="submission" date="2022-11" db="UniProtKB">
        <authorList>
            <consortium name="WormBaseParasite"/>
        </authorList>
    </citation>
    <scope>IDENTIFICATION</scope>
</reference>
<evidence type="ECO:0000313" key="1">
    <source>
        <dbReference type="Proteomes" id="UP000887540"/>
    </source>
</evidence>
<dbReference type="Pfam" id="PF02958">
    <property type="entry name" value="EcKL"/>
    <property type="match status" value="1"/>
</dbReference>
<accession>A0A914CZA9</accession>
<dbReference type="InterPro" id="IPR004119">
    <property type="entry name" value="EcKL"/>
</dbReference>